<keyword evidence="2" id="KW-1133">Transmembrane helix</keyword>
<organism evidence="3 4">
    <name type="scientific">Candidatus Nomurabacteria bacterium GW2011_GWC2_42_20</name>
    <dbReference type="NCBI Taxonomy" id="1618756"/>
    <lineage>
        <taxon>Bacteria</taxon>
        <taxon>Candidatus Nomuraibacteriota</taxon>
    </lineage>
</organism>
<reference evidence="3 4" key="1">
    <citation type="journal article" date="2015" name="Nature">
        <title>rRNA introns, odd ribosomes, and small enigmatic genomes across a large radiation of phyla.</title>
        <authorList>
            <person name="Brown C.T."/>
            <person name="Hug L.A."/>
            <person name="Thomas B.C."/>
            <person name="Sharon I."/>
            <person name="Castelle C.J."/>
            <person name="Singh A."/>
            <person name="Wilkins M.J."/>
            <person name="Williams K.H."/>
            <person name="Banfield J.F."/>
        </authorList>
    </citation>
    <scope>NUCLEOTIDE SEQUENCE [LARGE SCALE GENOMIC DNA]</scope>
</reference>
<accession>A0A0G1CCA2</accession>
<dbReference type="Gene3D" id="1.25.40.10">
    <property type="entry name" value="Tetratricopeptide repeat domain"/>
    <property type="match status" value="1"/>
</dbReference>
<comment type="caution">
    <text evidence="3">The sequence shown here is derived from an EMBL/GenBank/DDBJ whole genome shotgun (WGS) entry which is preliminary data.</text>
</comment>
<gene>
    <name evidence="3" type="ORF">UV12_C0009G0007</name>
</gene>
<keyword evidence="2" id="KW-0472">Membrane</keyword>
<keyword evidence="2" id="KW-0812">Transmembrane</keyword>
<evidence type="ECO:0000313" key="3">
    <source>
        <dbReference type="EMBL" id="KKS47268.1"/>
    </source>
</evidence>
<feature type="transmembrane region" description="Helical" evidence="2">
    <location>
        <begin position="6"/>
        <end position="24"/>
    </location>
</feature>
<evidence type="ECO:0000313" key="4">
    <source>
        <dbReference type="Proteomes" id="UP000034704"/>
    </source>
</evidence>
<dbReference type="InterPro" id="IPR011990">
    <property type="entry name" value="TPR-like_helical_dom_sf"/>
</dbReference>
<feature type="repeat" description="TPR" evidence="1">
    <location>
        <begin position="107"/>
        <end position="140"/>
    </location>
</feature>
<protein>
    <submittedName>
        <fullName evidence="3">Uncharacterized protein</fullName>
    </submittedName>
</protein>
<name>A0A0G1CCA2_9BACT</name>
<evidence type="ECO:0000256" key="1">
    <source>
        <dbReference type="PROSITE-ProRule" id="PRU00339"/>
    </source>
</evidence>
<dbReference type="SUPFAM" id="SSF48452">
    <property type="entry name" value="TPR-like"/>
    <property type="match status" value="1"/>
</dbReference>
<dbReference type="STRING" id="1618756.UV12_C0009G0007"/>
<dbReference type="InterPro" id="IPR019734">
    <property type="entry name" value="TPR_rpt"/>
</dbReference>
<proteinExistence type="predicted"/>
<dbReference type="Proteomes" id="UP000034704">
    <property type="component" value="Unassembled WGS sequence"/>
</dbReference>
<keyword evidence="1" id="KW-0802">TPR repeat</keyword>
<dbReference type="EMBL" id="LCDG01000009">
    <property type="protein sequence ID" value="KKS47268.1"/>
    <property type="molecule type" value="Genomic_DNA"/>
</dbReference>
<dbReference type="AlphaFoldDB" id="A0A0G1CCA2"/>
<evidence type="ECO:0000256" key="2">
    <source>
        <dbReference type="SAM" id="Phobius"/>
    </source>
</evidence>
<sequence>MTNKKNLGIAGLIVLAIAAAVLIYRDTRGSKIEITSDTGDTIKNYGIEMTGDGKVEVISMDEQKLPPAPPLVRSTDFSNTLTPEIKKVVLDNLEKSIAAIKSNPKDIINWIDLGIQRKQIGDYEGARDAWEYAKAMEPSNIVPWNNLGDLYHFYLKDYKKSEENWKKTIALKPDYAQGYRGLYELYSYSMKEKASEIPEILNQGIAKSPEAIELKVMLAEYEKSLVK</sequence>
<dbReference type="PATRIC" id="fig|1618756.3.peg.580"/>
<dbReference type="PROSITE" id="PS50005">
    <property type="entry name" value="TPR"/>
    <property type="match status" value="1"/>
</dbReference>